<dbReference type="EMBL" id="BGPR01109960">
    <property type="protein sequence ID" value="GBM87649.1"/>
    <property type="molecule type" value="Genomic_DNA"/>
</dbReference>
<keyword evidence="3" id="KW-1185">Reference proteome</keyword>
<sequence>MHLGVKCLEPTTLMSRTYDSDARTWERNLVLPKISLVRKPPGIKPLGVERPLVGLEWKISRGILLRDRETSSPDNYSNTLSRQKIHKMIKFMRHVISSC</sequence>
<proteinExistence type="predicted"/>
<gene>
    <name evidence="1" type="ORF">AVEN_25214_1</name>
    <name evidence="2" type="ORF">AVEN_84802_1</name>
</gene>
<dbReference type="Proteomes" id="UP000499080">
    <property type="component" value="Unassembled WGS sequence"/>
</dbReference>
<dbReference type="AlphaFoldDB" id="A0A4Y2JEY2"/>
<protein>
    <submittedName>
        <fullName evidence="2">Uncharacterized protein</fullName>
    </submittedName>
</protein>
<organism evidence="2 3">
    <name type="scientific">Araneus ventricosus</name>
    <name type="common">Orbweaver spider</name>
    <name type="synonym">Epeira ventricosa</name>
    <dbReference type="NCBI Taxonomy" id="182803"/>
    <lineage>
        <taxon>Eukaryota</taxon>
        <taxon>Metazoa</taxon>
        <taxon>Ecdysozoa</taxon>
        <taxon>Arthropoda</taxon>
        <taxon>Chelicerata</taxon>
        <taxon>Arachnida</taxon>
        <taxon>Araneae</taxon>
        <taxon>Araneomorphae</taxon>
        <taxon>Entelegynae</taxon>
        <taxon>Araneoidea</taxon>
        <taxon>Araneidae</taxon>
        <taxon>Araneus</taxon>
    </lineage>
</organism>
<reference evidence="2 3" key="1">
    <citation type="journal article" date="2019" name="Sci. Rep.">
        <title>Orb-weaving spider Araneus ventricosus genome elucidates the spidroin gene catalogue.</title>
        <authorList>
            <person name="Kono N."/>
            <person name="Nakamura H."/>
            <person name="Ohtoshi R."/>
            <person name="Moran D.A.P."/>
            <person name="Shinohara A."/>
            <person name="Yoshida Y."/>
            <person name="Fujiwara M."/>
            <person name="Mori M."/>
            <person name="Tomita M."/>
            <person name="Arakawa K."/>
        </authorList>
    </citation>
    <scope>NUCLEOTIDE SEQUENCE [LARGE SCALE GENOMIC DNA]</scope>
</reference>
<dbReference type="EMBL" id="BGPR01109984">
    <property type="protein sequence ID" value="GBM87736.1"/>
    <property type="molecule type" value="Genomic_DNA"/>
</dbReference>
<evidence type="ECO:0000313" key="1">
    <source>
        <dbReference type="EMBL" id="GBM87649.1"/>
    </source>
</evidence>
<name>A0A4Y2JEY2_ARAVE</name>
<evidence type="ECO:0000313" key="3">
    <source>
        <dbReference type="Proteomes" id="UP000499080"/>
    </source>
</evidence>
<evidence type="ECO:0000313" key="2">
    <source>
        <dbReference type="EMBL" id="GBM87736.1"/>
    </source>
</evidence>
<comment type="caution">
    <text evidence="2">The sequence shown here is derived from an EMBL/GenBank/DDBJ whole genome shotgun (WGS) entry which is preliminary data.</text>
</comment>
<accession>A0A4Y2JEY2</accession>